<sequence>MGYCRMQPTTTSTQKQIDGTQAEQLAGSYLEQQGLQILQRNVRCGRYEIDLICQRNQRLHFVEVRHRRNAEFGGAAATITHSKRQKCIKAAQYWLKQNHLNRAFFQIDVVAIDGELSNPRIRWLKNITL</sequence>
<protein>
    <recommendedName>
        <fullName evidence="2">UPF0102 protein FJM67_07795</fullName>
    </recommendedName>
</protein>
<evidence type="ECO:0000256" key="2">
    <source>
        <dbReference type="HAMAP-Rule" id="MF_00048"/>
    </source>
</evidence>
<dbReference type="InterPro" id="IPR003509">
    <property type="entry name" value="UPF0102_YraN-like"/>
</dbReference>
<dbReference type="Gene3D" id="3.40.1350.10">
    <property type="match status" value="1"/>
</dbReference>
<dbReference type="InterPro" id="IPR011335">
    <property type="entry name" value="Restrct_endonuc-II-like"/>
</dbReference>
<evidence type="ECO:0000313" key="3">
    <source>
        <dbReference type="EMBL" id="TPE52332.1"/>
    </source>
</evidence>
<keyword evidence="4" id="KW-1185">Reference proteome</keyword>
<organism evidence="3 4">
    <name type="scientific">Maribrevibacterium harenarium</name>
    <dbReference type="NCBI Taxonomy" id="2589817"/>
    <lineage>
        <taxon>Bacteria</taxon>
        <taxon>Pseudomonadati</taxon>
        <taxon>Pseudomonadota</taxon>
        <taxon>Gammaproteobacteria</taxon>
        <taxon>Oceanospirillales</taxon>
        <taxon>Oceanospirillaceae</taxon>
        <taxon>Maribrevibacterium</taxon>
    </lineage>
</organism>
<dbReference type="HAMAP" id="MF_00048">
    <property type="entry name" value="UPF0102"/>
    <property type="match status" value="1"/>
</dbReference>
<dbReference type="GO" id="GO:0003676">
    <property type="term" value="F:nucleic acid binding"/>
    <property type="evidence" value="ECO:0007669"/>
    <property type="project" value="InterPro"/>
</dbReference>
<dbReference type="OrthoDB" id="9794876at2"/>
<evidence type="ECO:0000256" key="1">
    <source>
        <dbReference type="ARBA" id="ARBA00006738"/>
    </source>
</evidence>
<dbReference type="SUPFAM" id="SSF52980">
    <property type="entry name" value="Restriction endonuclease-like"/>
    <property type="match status" value="1"/>
</dbReference>
<dbReference type="NCBIfam" id="NF009150">
    <property type="entry name" value="PRK12497.1-3"/>
    <property type="match status" value="1"/>
</dbReference>
<name>A0A501WUD2_9GAMM</name>
<dbReference type="Pfam" id="PF02021">
    <property type="entry name" value="UPF0102"/>
    <property type="match status" value="1"/>
</dbReference>
<dbReference type="EMBL" id="VFRR01000012">
    <property type="protein sequence ID" value="TPE52332.1"/>
    <property type="molecule type" value="Genomic_DNA"/>
</dbReference>
<proteinExistence type="inferred from homology"/>
<gene>
    <name evidence="3" type="ORF">FJM67_07795</name>
</gene>
<dbReference type="PANTHER" id="PTHR34039">
    <property type="entry name" value="UPF0102 PROTEIN YRAN"/>
    <property type="match status" value="1"/>
</dbReference>
<reference evidence="3 4" key="1">
    <citation type="submission" date="2019-06" db="EMBL/GenBank/DDBJ databases">
        <title>A novel bacterium of genus Marinomonas, isolated from coastal sand.</title>
        <authorList>
            <person name="Huang H."/>
            <person name="Mo K."/>
            <person name="Hu Y."/>
        </authorList>
    </citation>
    <scope>NUCLEOTIDE SEQUENCE [LARGE SCALE GENOMIC DNA]</scope>
    <source>
        <strain evidence="3 4">HB171799</strain>
    </source>
</reference>
<comment type="caution">
    <text evidence="3">The sequence shown here is derived from an EMBL/GenBank/DDBJ whole genome shotgun (WGS) entry which is preliminary data.</text>
</comment>
<dbReference type="PANTHER" id="PTHR34039:SF1">
    <property type="entry name" value="UPF0102 PROTEIN YRAN"/>
    <property type="match status" value="1"/>
</dbReference>
<comment type="similarity">
    <text evidence="1 2">Belongs to the UPF0102 family.</text>
</comment>
<dbReference type="CDD" id="cd20736">
    <property type="entry name" value="PoNe_Nuclease"/>
    <property type="match status" value="1"/>
</dbReference>
<dbReference type="Proteomes" id="UP000315901">
    <property type="component" value="Unassembled WGS sequence"/>
</dbReference>
<evidence type="ECO:0000313" key="4">
    <source>
        <dbReference type="Proteomes" id="UP000315901"/>
    </source>
</evidence>
<dbReference type="NCBIfam" id="TIGR00252">
    <property type="entry name" value="YraN family protein"/>
    <property type="match status" value="1"/>
</dbReference>
<dbReference type="InterPro" id="IPR011856">
    <property type="entry name" value="tRNA_endonuc-like_dom_sf"/>
</dbReference>
<dbReference type="AlphaFoldDB" id="A0A501WUD2"/>
<accession>A0A501WUD2</accession>